<evidence type="ECO:0000313" key="3">
    <source>
        <dbReference type="Proteomes" id="UP001165063"/>
    </source>
</evidence>
<name>A0A9W6YZC1_AMBMO</name>
<reference evidence="2" key="1">
    <citation type="submission" date="2023-04" db="EMBL/GenBank/DDBJ databases">
        <title>Ambrosiozyma monospora NBRC 1965.</title>
        <authorList>
            <person name="Ichikawa N."/>
            <person name="Sato H."/>
            <person name="Tonouchi N."/>
        </authorList>
    </citation>
    <scope>NUCLEOTIDE SEQUENCE</scope>
    <source>
        <strain evidence="2">NBRC 1965</strain>
    </source>
</reference>
<keyword evidence="1" id="KW-0812">Transmembrane</keyword>
<proteinExistence type="predicted"/>
<accession>A0A9W6YZC1</accession>
<dbReference type="PANTHER" id="PTHR12145:SF36">
    <property type="entry name" value="MANNAN ENDO-1,6-ALPHA-MANNOSIDASE DCW1"/>
    <property type="match status" value="1"/>
</dbReference>
<dbReference type="AlphaFoldDB" id="A0A9W6YZC1"/>
<evidence type="ECO:0000313" key="2">
    <source>
        <dbReference type="EMBL" id="GMG49210.1"/>
    </source>
</evidence>
<dbReference type="PANTHER" id="PTHR12145">
    <property type="entry name" value="MANNAN ENDO-1,6-ALPHA-MANNOSIDASE DCW1"/>
    <property type="match status" value="1"/>
</dbReference>
<keyword evidence="3" id="KW-1185">Reference proteome</keyword>
<protein>
    <submittedName>
        <fullName evidence="2">Unnamed protein product</fullName>
    </submittedName>
</protein>
<dbReference type="InterPro" id="IPR014480">
    <property type="entry name" value="Mannan-1_6-alpha_mannosidase"/>
</dbReference>
<dbReference type="GO" id="GO:0007117">
    <property type="term" value="P:budding cell bud growth"/>
    <property type="evidence" value="ECO:0007669"/>
    <property type="project" value="TreeGrafter"/>
</dbReference>
<dbReference type="GO" id="GO:0016052">
    <property type="term" value="P:carbohydrate catabolic process"/>
    <property type="evidence" value="ECO:0007669"/>
    <property type="project" value="InterPro"/>
</dbReference>
<dbReference type="EMBL" id="BSXU01004960">
    <property type="protein sequence ID" value="GMG49210.1"/>
    <property type="molecule type" value="Genomic_DNA"/>
</dbReference>
<dbReference type="OrthoDB" id="4187847at2759"/>
<evidence type="ECO:0000256" key="1">
    <source>
        <dbReference type="SAM" id="Phobius"/>
    </source>
</evidence>
<keyword evidence="1" id="KW-0472">Membrane</keyword>
<dbReference type="GO" id="GO:0008496">
    <property type="term" value="F:mannan endo-1,6-alpha-mannosidase activity"/>
    <property type="evidence" value="ECO:0007669"/>
    <property type="project" value="InterPro"/>
</dbReference>
<dbReference type="GO" id="GO:0009272">
    <property type="term" value="P:fungal-type cell wall biogenesis"/>
    <property type="evidence" value="ECO:0007669"/>
    <property type="project" value="TreeGrafter"/>
</dbReference>
<organism evidence="2 3">
    <name type="scientific">Ambrosiozyma monospora</name>
    <name type="common">Yeast</name>
    <name type="synonym">Endomycopsis monosporus</name>
    <dbReference type="NCBI Taxonomy" id="43982"/>
    <lineage>
        <taxon>Eukaryota</taxon>
        <taxon>Fungi</taxon>
        <taxon>Dikarya</taxon>
        <taxon>Ascomycota</taxon>
        <taxon>Saccharomycotina</taxon>
        <taxon>Pichiomycetes</taxon>
        <taxon>Pichiales</taxon>
        <taxon>Pichiaceae</taxon>
        <taxon>Ambrosiozyma</taxon>
    </lineage>
</organism>
<sequence length="76" mass="8031">MSALEAIQSTLALEREAAYSNKTGGTSEGNVQAGIDTKDVSNKNAITVTQKDKVSAAIVTAITLVVFMMLAVWMLI</sequence>
<gene>
    <name evidence="2" type="ORF">Amon01_000708500</name>
</gene>
<keyword evidence="1" id="KW-1133">Transmembrane helix</keyword>
<dbReference type="Proteomes" id="UP001165063">
    <property type="component" value="Unassembled WGS sequence"/>
</dbReference>
<feature type="transmembrane region" description="Helical" evidence="1">
    <location>
        <begin position="54"/>
        <end position="75"/>
    </location>
</feature>
<comment type="caution">
    <text evidence="2">The sequence shown here is derived from an EMBL/GenBank/DDBJ whole genome shotgun (WGS) entry which is preliminary data.</text>
</comment>